<dbReference type="EMBL" id="AJWK01027679">
    <property type="status" value="NOT_ANNOTATED_CDS"/>
    <property type="molecule type" value="Genomic_DNA"/>
</dbReference>
<reference evidence="1" key="1">
    <citation type="submission" date="2020-05" db="UniProtKB">
        <authorList>
            <consortium name="EnsemblMetazoa"/>
        </authorList>
    </citation>
    <scope>IDENTIFICATION</scope>
    <source>
        <strain evidence="1">Jacobina</strain>
    </source>
</reference>
<dbReference type="VEuPathDB" id="VectorBase:LLOJ008187"/>
<evidence type="ECO:0000313" key="2">
    <source>
        <dbReference type="Proteomes" id="UP000092461"/>
    </source>
</evidence>
<dbReference type="EnsemblMetazoa" id="LLOJ008187-RA">
    <property type="protein sequence ID" value="LLOJ008187-PA"/>
    <property type="gene ID" value="LLOJ008187"/>
</dbReference>
<dbReference type="Proteomes" id="UP000092461">
    <property type="component" value="Unassembled WGS sequence"/>
</dbReference>
<keyword evidence="2" id="KW-1185">Reference proteome</keyword>
<sequence>MKDRSTVQFVSFPEALGRLNALDVNVEFDSREEIVMFTLELERLRFPFTPLVDSIVEVCGRLRHNRRLVDMMFA</sequence>
<accession>A0A1B0CTI7</accession>
<organism evidence="1 2">
    <name type="scientific">Lutzomyia longipalpis</name>
    <name type="common">Sand fly</name>
    <dbReference type="NCBI Taxonomy" id="7200"/>
    <lineage>
        <taxon>Eukaryota</taxon>
        <taxon>Metazoa</taxon>
        <taxon>Ecdysozoa</taxon>
        <taxon>Arthropoda</taxon>
        <taxon>Hexapoda</taxon>
        <taxon>Insecta</taxon>
        <taxon>Pterygota</taxon>
        <taxon>Neoptera</taxon>
        <taxon>Endopterygota</taxon>
        <taxon>Diptera</taxon>
        <taxon>Nematocera</taxon>
        <taxon>Psychodoidea</taxon>
        <taxon>Psychodidae</taxon>
        <taxon>Lutzomyia</taxon>
        <taxon>Lutzomyia</taxon>
    </lineage>
</organism>
<name>A0A1B0CTI7_LUTLO</name>
<dbReference type="AlphaFoldDB" id="A0A1B0CTI7"/>
<protein>
    <submittedName>
        <fullName evidence="1">Uncharacterized protein</fullName>
    </submittedName>
</protein>
<evidence type="ECO:0000313" key="1">
    <source>
        <dbReference type="EnsemblMetazoa" id="LLOJ008187-PA"/>
    </source>
</evidence>
<proteinExistence type="predicted"/>